<dbReference type="PROSITE" id="PS50883">
    <property type="entry name" value="EAL"/>
    <property type="match status" value="1"/>
</dbReference>
<feature type="transmembrane region" description="Helical" evidence="1">
    <location>
        <begin position="150"/>
        <end position="169"/>
    </location>
</feature>
<dbReference type="OrthoDB" id="5894408at2"/>
<dbReference type="InterPro" id="IPR035919">
    <property type="entry name" value="EAL_sf"/>
</dbReference>
<dbReference type="InterPro" id="IPR043128">
    <property type="entry name" value="Rev_trsase/Diguanyl_cyclase"/>
</dbReference>
<feature type="domain" description="GGDEF" evidence="3">
    <location>
        <begin position="244"/>
        <end position="381"/>
    </location>
</feature>
<dbReference type="NCBIfam" id="TIGR00254">
    <property type="entry name" value="GGDEF"/>
    <property type="match status" value="1"/>
</dbReference>
<feature type="transmembrane region" description="Helical" evidence="1">
    <location>
        <begin position="20"/>
        <end position="44"/>
    </location>
</feature>
<organism evidence="4 5">
    <name type="scientific">Rheinheimera tangshanensis</name>
    <dbReference type="NCBI Taxonomy" id="400153"/>
    <lineage>
        <taxon>Bacteria</taxon>
        <taxon>Pseudomonadati</taxon>
        <taxon>Pseudomonadota</taxon>
        <taxon>Gammaproteobacteria</taxon>
        <taxon>Chromatiales</taxon>
        <taxon>Chromatiaceae</taxon>
        <taxon>Rheinheimera</taxon>
    </lineage>
</organism>
<sequence length="632" mass="71541">MFKRGQKIQYGLPAMKSPSFIALSHWAAALVSALLALWLFWFAAAQQIQSLYQLHYSAIQQMLASDLTGDTKILTRQLSSSFDLPYLKVSQLDGVVLHEQSNTLPEHAFSSWILTQFDRPLTPASVKDQAHNLQVEFLPQLAEQLSTLELFSLFLFFGPLLLGVLPYYLQPNRPKKPKALPPHPIEAAVQQAPAVVQPLQPQSTTSGTDYLLELALYDQLTSLPNRQQFVRYYEQQLKAANAVHQSIFLLVRCHALPQINHKQGYLAGDLYIKEMADLLKQLPQLSDESPLFRLNNTDFCVLFPQMTTEQTEELVVLLQQNFDSYQQQKQLDSVALTGLVQVAQGKPLGELLAMADTALGLAKTKQSKANKQTNLWYLFTDSQEQTAESSFSTKNWRSLIDDVLQGQRLSLLAQPIQPLNKTSKTYSELLVRFRSNEDQLLPTALFLDMAQKLDKLIEIEQLIIEQALTLVANTPGQIFGLNLSAHAVQDEGFISYLERRLLKETELTSRLVFEISEWGLQQNLKLSKRLIDMLHQCGARVTVEKFGAGITSFKFFRDLKPDFVKMDGSYTRQIEEDKNNQYFVRLMVDLAHRIGVAVFAENVETAAEKQMLESLLIDGIQGYYLSKPAPLE</sequence>
<protein>
    <submittedName>
        <fullName evidence="4">GGDEF domain-containing protein</fullName>
    </submittedName>
</protein>
<gene>
    <name evidence="4" type="ORF">FU839_11305</name>
</gene>
<dbReference type="InterPro" id="IPR050706">
    <property type="entry name" value="Cyclic-di-GMP_PDE-like"/>
</dbReference>
<dbReference type="CDD" id="cd01948">
    <property type="entry name" value="EAL"/>
    <property type="match status" value="1"/>
</dbReference>
<dbReference type="PANTHER" id="PTHR33121">
    <property type="entry name" value="CYCLIC DI-GMP PHOSPHODIESTERASE PDEF"/>
    <property type="match status" value="1"/>
</dbReference>
<dbReference type="Gene3D" id="3.30.70.270">
    <property type="match status" value="1"/>
</dbReference>
<evidence type="ECO:0000259" key="3">
    <source>
        <dbReference type="PROSITE" id="PS50887"/>
    </source>
</evidence>
<keyword evidence="1" id="KW-0472">Membrane</keyword>
<reference evidence="4 5" key="1">
    <citation type="submission" date="2019-08" db="EMBL/GenBank/DDBJ databases">
        <title>Draft genome analysis of Rheinheimera tangshanensis isolated from the roots of fresh rice plants (Oryza sativa).</title>
        <authorList>
            <person name="Yu Q."/>
            <person name="Qi Y."/>
            <person name="Zhang H."/>
            <person name="Pu J."/>
        </authorList>
    </citation>
    <scope>NUCLEOTIDE SEQUENCE [LARGE SCALE GENOMIC DNA]</scope>
    <source>
        <strain evidence="4 5">JA3-B52</strain>
    </source>
</reference>
<dbReference type="SMART" id="SM00267">
    <property type="entry name" value="GGDEF"/>
    <property type="match status" value="1"/>
</dbReference>
<dbReference type="InterPro" id="IPR001633">
    <property type="entry name" value="EAL_dom"/>
</dbReference>
<dbReference type="PANTHER" id="PTHR33121:SF79">
    <property type="entry name" value="CYCLIC DI-GMP PHOSPHODIESTERASE PDED-RELATED"/>
    <property type="match status" value="1"/>
</dbReference>
<dbReference type="SUPFAM" id="SSF141868">
    <property type="entry name" value="EAL domain-like"/>
    <property type="match status" value="1"/>
</dbReference>
<comment type="caution">
    <text evidence="4">The sequence shown here is derived from an EMBL/GenBank/DDBJ whole genome shotgun (WGS) entry which is preliminary data.</text>
</comment>
<evidence type="ECO:0000313" key="4">
    <source>
        <dbReference type="EMBL" id="TXK80538.1"/>
    </source>
</evidence>
<dbReference type="SMART" id="SM00052">
    <property type="entry name" value="EAL"/>
    <property type="match status" value="1"/>
</dbReference>
<keyword evidence="5" id="KW-1185">Reference proteome</keyword>
<dbReference type="Proteomes" id="UP000321814">
    <property type="component" value="Unassembled WGS sequence"/>
</dbReference>
<keyword evidence="1" id="KW-0812">Transmembrane</keyword>
<dbReference type="EMBL" id="VRLR01000006">
    <property type="protein sequence ID" value="TXK80538.1"/>
    <property type="molecule type" value="Genomic_DNA"/>
</dbReference>
<dbReference type="AlphaFoldDB" id="A0A5C8LY99"/>
<keyword evidence="1" id="KW-1133">Transmembrane helix</keyword>
<dbReference type="InterPro" id="IPR029787">
    <property type="entry name" value="Nucleotide_cyclase"/>
</dbReference>
<feature type="domain" description="EAL" evidence="2">
    <location>
        <begin position="393"/>
        <end position="632"/>
    </location>
</feature>
<dbReference type="Pfam" id="PF00563">
    <property type="entry name" value="EAL"/>
    <property type="match status" value="1"/>
</dbReference>
<proteinExistence type="predicted"/>
<dbReference type="GO" id="GO:0071111">
    <property type="term" value="F:cyclic-guanylate-specific phosphodiesterase activity"/>
    <property type="evidence" value="ECO:0007669"/>
    <property type="project" value="InterPro"/>
</dbReference>
<dbReference type="SUPFAM" id="SSF55073">
    <property type="entry name" value="Nucleotide cyclase"/>
    <property type="match status" value="1"/>
</dbReference>
<dbReference type="Pfam" id="PF00990">
    <property type="entry name" value="GGDEF"/>
    <property type="match status" value="1"/>
</dbReference>
<evidence type="ECO:0000313" key="5">
    <source>
        <dbReference type="Proteomes" id="UP000321814"/>
    </source>
</evidence>
<evidence type="ECO:0000256" key="1">
    <source>
        <dbReference type="SAM" id="Phobius"/>
    </source>
</evidence>
<dbReference type="InterPro" id="IPR000160">
    <property type="entry name" value="GGDEF_dom"/>
</dbReference>
<evidence type="ECO:0000259" key="2">
    <source>
        <dbReference type="PROSITE" id="PS50883"/>
    </source>
</evidence>
<dbReference type="PROSITE" id="PS50887">
    <property type="entry name" value="GGDEF"/>
    <property type="match status" value="1"/>
</dbReference>
<accession>A0A5C8LY99</accession>
<name>A0A5C8LY99_9GAMM</name>
<dbReference type="Gene3D" id="3.20.20.450">
    <property type="entry name" value="EAL domain"/>
    <property type="match status" value="1"/>
</dbReference>